<accession>K0T804</accession>
<protein>
    <submittedName>
        <fullName evidence="2">Uncharacterized protein</fullName>
    </submittedName>
</protein>
<evidence type="ECO:0000256" key="1">
    <source>
        <dbReference type="SAM" id="MobiDB-lite"/>
    </source>
</evidence>
<feature type="compositionally biased region" description="Low complexity" evidence="1">
    <location>
        <begin position="58"/>
        <end position="71"/>
    </location>
</feature>
<reference evidence="2 3" key="1">
    <citation type="journal article" date="2012" name="Genome Biol.">
        <title>Genome and low-iron response of an oceanic diatom adapted to chronic iron limitation.</title>
        <authorList>
            <person name="Lommer M."/>
            <person name="Specht M."/>
            <person name="Roy A.S."/>
            <person name="Kraemer L."/>
            <person name="Andreson R."/>
            <person name="Gutowska M.A."/>
            <person name="Wolf J."/>
            <person name="Bergner S.V."/>
            <person name="Schilhabel M.B."/>
            <person name="Klostermeier U.C."/>
            <person name="Beiko R.G."/>
            <person name="Rosenstiel P."/>
            <person name="Hippler M."/>
            <person name="Laroche J."/>
        </authorList>
    </citation>
    <scope>NUCLEOTIDE SEQUENCE [LARGE SCALE GENOMIC DNA]</scope>
    <source>
        <strain evidence="2 3">CCMP1005</strain>
    </source>
</reference>
<sequence length="277" mass="28919">MKIEGVRSGWKVALSRALGLGITGQASEGIPGSSNSDRQINGARAVRAREEKRREVTTPDPTTSTVTATSSKMTDAAPAGGGRGRRKTRGIHGAASGGCGGVSEDTRHDGAVSRRPTQLARGARGRRKTPGAPRRRQERAGDEHDVWFVVAVAGARHPAGGGASSTDLVVRPLPPPRRSVATLPPPRLMPPADGAARPLVSFSLIVPPGTGPLALRARSAIVASVREDESLPPRRGVQGDARVDRPTRAGSAALGDDDRRDGKESPEGERRRPPEAG</sequence>
<gene>
    <name evidence="2" type="ORF">THAOC_12474</name>
</gene>
<feature type="region of interest" description="Disordered" evidence="1">
    <location>
        <begin position="21"/>
        <end position="141"/>
    </location>
</feature>
<feature type="region of interest" description="Disordered" evidence="1">
    <location>
        <begin position="158"/>
        <end position="188"/>
    </location>
</feature>
<name>K0T804_THAOC</name>
<keyword evidence="3" id="KW-1185">Reference proteome</keyword>
<dbReference type="AlphaFoldDB" id="K0T804"/>
<dbReference type="EMBL" id="AGNL01014672">
    <property type="protein sequence ID" value="EJK66597.1"/>
    <property type="molecule type" value="Genomic_DNA"/>
</dbReference>
<feature type="compositionally biased region" description="Basic residues" evidence="1">
    <location>
        <begin position="123"/>
        <end position="137"/>
    </location>
</feature>
<feature type="region of interest" description="Disordered" evidence="1">
    <location>
        <begin position="224"/>
        <end position="277"/>
    </location>
</feature>
<evidence type="ECO:0000313" key="2">
    <source>
        <dbReference type="EMBL" id="EJK66597.1"/>
    </source>
</evidence>
<evidence type="ECO:0000313" key="3">
    <source>
        <dbReference type="Proteomes" id="UP000266841"/>
    </source>
</evidence>
<feature type="compositionally biased region" description="Pro residues" evidence="1">
    <location>
        <begin position="172"/>
        <end position="188"/>
    </location>
</feature>
<dbReference type="Proteomes" id="UP000266841">
    <property type="component" value="Unassembled WGS sequence"/>
</dbReference>
<feature type="compositionally biased region" description="Basic and acidic residues" evidence="1">
    <location>
        <begin position="256"/>
        <end position="277"/>
    </location>
</feature>
<organism evidence="2 3">
    <name type="scientific">Thalassiosira oceanica</name>
    <name type="common">Marine diatom</name>
    <dbReference type="NCBI Taxonomy" id="159749"/>
    <lineage>
        <taxon>Eukaryota</taxon>
        <taxon>Sar</taxon>
        <taxon>Stramenopiles</taxon>
        <taxon>Ochrophyta</taxon>
        <taxon>Bacillariophyta</taxon>
        <taxon>Coscinodiscophyceae</taxon>
        <taxon>Thalassiosirophycidae</taxon>
        <taxon>Thalassiosirales</taxon>
        <taxon>Thalassiosiraceae</taxon>
        <taxon>Thalassiosira</taxon>
    </lineage>
</organism>
<comment type="caution">
    <text evidence="2">The sequence shown here is derived from an EMBL/GenBank/DDBJ whole genome shotgun (WGS) entry which is preliminary data.</text>
</comment>
<proteinExistence type="predicted"/>
<feature type="compositionally biased region" description="Basic and acidic residues" evidence="1">
    <location>
        <begin position="47"/>
        <end position="57"/>
    </location>
</feature>